<dbReference type="Proteomes" id="UP001589670">
    <property type="component" value="Unassembled WGS sequence"/>
</dbReference>
<dbReference type="Pfam" id="PF05063">
    <property type="entry name" value="MT-A70"/>
    <property type="match status" value="1"/>
</dbReference>
<dbReference type="SUPFAM" id="SSF53335">
    <property type="entry name" value="S-adenosyl-L-methionine-dependent methyltransferases"/>
    <property type="match status" value="1"/>
</dbReference>
<keyword evidence="6" id="KW-1185">Reference proteome</keyword>
<dbReference type="InterPro" id="IPR002052">
    <property type="entry name" value="DNA_methylase_N6_adenine_CS"/>
</dbReference>
<keyword evidence="1 5" id="KW-0489">Methyltransferase</keyword>
<dbReference type="GO" id="GO:0008168">
    <property type="term" value="F:methyltransferase activity"/>
    <property type="evidence" value="ECO:0007669"/>
    <property type="project" value="UniProtKB-KW"/>
</dbReference>
<organism evidence="5 6">
    <name type="scientific">Roseovarius ramblicola</name>
    <dbReference type="NCBI Taxonomy" id="2022336"/>
    <lineage>
        <taxon>Bacteria</taxon>
        <taxon>Pseudomonadati</taxon>
        <taxon>Pseudomonadota</taxon>
        <taxon>Alphaproteobacteria</taxon>
        <taxon>Rhodobacterales</taxon>
        <taxon>Roseobacteraceae</taxon>
        <taxon>Roseovarius</taxon>
    </lineage>
</organism>
<dbReference type="GO" id="GO:0032259">
    <property type="term" value="P:methylation"/>
    <property type="evidence" value="ECO:0007669"/>
    <property type="project" value="UniProtKB-KW"/>
</dbReference>
<evidence type="ECO:0000256" key="2">
    <source>
        <dbReference type="ARBA" id="ARBA00022679"/>
    </source>
</evidence>
<dbReference type="EMBL" id="JBHMEC010000011">
    <property type="protein sequence ID" value="MFB9149544.1"/>
    <property type="molecule type" value="Genomic_DNA"/>
</dbReference>
<comment type="caution">
    <text evidence="5">The sequence shown here is derived from an EMBL/GenBank/DDBJ whole genome shotgun (WGS) entry which is preliminary data.</text>
</comment>
<dbReference type="PANTHER" id="PTHR12829:SF7">
    <property type="entry name" value="N6-ADENOSINE-METHYLTRANSFERASE CATALYTIC SUBUNIT"/>
    <property type="match status" value="1"/>
</dbReference>
<evidence type="ECO:0000313" key="5">
    <source>
        <dbReference type="EMBL" id="MFB9149544.1"/>
    </source>
</evidence>
<sequence length="178" mass="20356">MTTGPYDIIVMDPPWHFSSNSAAKPGRNARRHYPTMRDDELRALGVADLAARPCLLFMWTTAPMLRRAIGIPEAWGFRYVTELVWPKQRIGTGYWARGQHEPCLIYKRGRFPWPGFAVFPSSLLQGEQREHSRKPDTLQAMIDGVWPEARKLEMFARRARPGWAAWGNETGKFDGAAQ</sequence>
<comment type="similarity">
    <text evidence="4">Belongs to the MT-A70-like family.</text>
</comment>
<dbReference type="PROSITE" id="PS51143">
    <property type="entry name" value="MT_A70"/>
    <property type="match status" value="1"/>
</dbReference>
<evidence type="ECO:0000313" key="6">
    <source>
        <dbReference type="Proteomes" id="UP001589670"/>
    </source>
</evidence>
<protein>
    <submittedName>
        <fullName evidence="5">MT-A70 family methyltransferase</fullName>
    </submittedName>
</protein>
<evidence type="ECO:0000256" key="4">
    <source>
        <dbReference type="PROSITE-ProRule" id="PRU00489"/>
    </source>
</evidence>
<evidence type="ECO:0000256" key="3">
    <source>
        <dbReference type="ARBA" id="ARBA00022691"/>
    </source>
</evidence>
<evidence type="ECO:0000256" key="1">
    <source>
        <dbReference type="ARBA" id="ARBA00022603"/>
    </source>
</evidence>
<gene>
    <name evidence="5" type="ORF">ACFFU4_07240</name>
</gene>
<keyword evidence="2" id="KW-0808">Transferase</keyword>
<proteinExistence type="inferred from homology"/>
<keyword evidence="3" id="KW-0949">S-adenosyl-L-methionine</keyword>
<dbReference type="InterPro" id="IPR029063">
    <property type="entry name" value="SAM-dependent_MTases_sf"/>
</dbReference>
<accession>A0ABV5HZP4</accession>
<dbReference type="InterPro" id="IPR007757">
    <property type="entry name" value="MT-A70-like"/>
</dbReference>
<name>A0ABV5HZP4_9RHOB</name>
<dbReference type="PANTHER" id="PTHR12829">
    <property type="entry name" value="N6-ADENOSINE-METHYLTRANSFERASE"/>
    <property type="match status" value="1"/>
</dbReference>
<dbReference type="RefSeq" id="WP_377068564.1">
    <property type="nucleotide sequence ID" value="NZ_JBHMEC010000011.1"/>
</dbReference>
<reference evidence="5 6" key="1">
    <citation type="submission" date="2024-09" db="EMBL/GenBank/DDBJ databases">
        <authorList>
            <person name="Sun Q."/>
            <person name="Mori K."/>
        </authorList>
    </citation>
    <scope>NUCLEOTIDE SEQUENCE [LARGE SCALE GENOMIC DNA]</scope>
    <source>
        <strain evidence="5 6">CECT 9424</strain>
    </source>
</reference>
<dbReference type="PROSITE" id="PS00092">
    <property type="entry name" value="N6_MTASE"/>
    <property type="match status" value="1"/>
</dbReference>